<dbReference type="SMART" id="SM00421">
    <property type="entry name" value="HTH_LUXR"/>
    <property type="match status" value="1"/>
</dbReference>
<dbReference type="Gene3D" id="1.10.10.10">
    <property type="entry name" value="Winged helix-like DNA-binding domain superfamily/Winged helix DNA-binding domain"/>
    <property type="match status" value="1"/>
</dbReference>
<dbReference type="InterPro" id="IPR036388">
    <property type="entry name" value="WH-like_DNA-bd_sf"/>
</dbReference>
<dbReference type="SUPFAM" id="SSF46894">
    <property type="entry name" value="C-terminal effector domain of the bipartite response regulators"/>
    <property type="match status" value="1"/>
</dbReference>
<dbReference type="Proteomes" id="UP001499854">
    <property type="component" value="Unassembled WGS sequence"/>
</dbReference>
<keyword evidence="2" id="KW-0238">DNA-binding</keyword>
<keyword evidence="1" id="KW-0805">Transcription regulation</keyword>
<sequence>MTIALPGPAPKPRPLPADEPLSPEDYRRAVGVVEAVDQSTDLAEFRERLVRALKSWFGFLGVTVLHGDTAADALQHGCGVQSGYSAEFMARYADGWIVEDPFRSEEVLAQLAAVGVLRLGDVAADSRFVRQYLRPHGITDKAAMLIEAGPSGVLLVSVAVRDGVPRVPDRDLAVLRVLRRHLAPLAVEQLARHRARAARNEWQLTPREWDVADLAAQGLTNRQIAGRLFIGVDTVKKHLTRVLAATSCASRTQLAVLFNARDTPV</sequence>
<evidence type="ECO:0000259" key="5">
    <source>
        <dbReference type="PROSITE" id="PS50043"/>
    </source>
</evidence>
<reference evidence="6 7" key="1">
    <citation type="journal article" date="2019" name="Int. J. Syst. Evol. Microbiol.">
        <title>The Global Catalogue of Microorganisms (GCM) 10K type strain sequencing project: providing services to taxonomists for standard genome sequencing and annotation.</title>
        <authorList>
            <consortium name="The Broad Institute Genomics Platform"/>
            <consortium name="The Broad Institute Genome Sequencing Center for Infectious Disease"/>
            <person name="Wu L."/>
            <person name="Ma J."/>
        </authorList>
    </citation>
    <scope>NUCLEOTIDE SEQUENCE [LARGE SCALE GENOMIC DNA]</scope>
    <source>
        <strain evidence="6 7">JCM 16013</strain>
    </source>
</reference>
<name>A0ABN2T071_9ACTN</name>
<keyword evidence="3" id="KW-0804">Transcription</keyword>
<evidence type="ECO:0000313" key="7">
    <source>
        <dbReference type="Proteomes" id="UP001499854"/>
    </source>
</evidence>
<dbReference type="InterPro" id="IPR000792">
    <property type="entry name" value="Tscrpt_reg_LuxR_C"/>
</dbReference>
<organism evidence="6 7">
    <name type="scientific">Catenulispora subtropica</name>
    <dbReference type="NCBI Taxonomy" id="450798"/>
    <lineage>
        <taxon>Bacteria</taxon>
        <taxon>Bacillati</taxon>
        <taxon>Actinomycetota</taxon>
        <taxon>Actinomycetes</taxon>
        <taxon>Catenulisporales</taxon>
        <taxon>Catenulisporaceae</taxon>
        <taxon>Catenulispora</taxon>
    </lineage>
</organism>
<feature type="compositionally biased region" description="Pro residues" evidence="4">
    <location>
        <begin position="7"/>
        <end position="17"/>
    </location>
</feature>
<dbReference type="InterPro" id="IPR016032">
    <property type="entry name" value="Sig_transdc_resp-reg_C-effctor"/>
</dbReference>
<dbReference type="PROSITE" id="PS50043">
    <property type="entry name" value="HTH_LUXR_2"/>
    <property type="match status" value="1"/>
</dbReference>
<keyword evidence="7" id="KW-1185">Reference proteome</keyword>
<evidence type="ECO:0000256" key="3">
    <source>
        <dbReference type="ARBA" id="ARBA00023163"/>
    </source>
</evidence>
<comment type="caution">
    <text evidence="6">The sequence shown here is derived from an EMBL/GenBank/DDBJ whole genome shotgun (WGS) entry which is preliminary data.</text>
</comment>
<accession>A0ABN2T071</accession>
<evidence type="ECO:0000313" key="6">
    <source>
        <dbReference type="EMBL" id="GAA1995795.1"/>
    </source>
</evidence>
<evidence type="ECO:0000256" key="1">
    <source>
        <dbReference type="ARBA" id="ARBA00023015"/>
    </source>
</evidence>
<protein>
    <recommendedName>
        <fullName evidence="5">HTH luxR-type domain-containing protein</fullName>
    </recommendedName>
</protein>
<dbReference type="RefSeq" id="WP_344661540.1">
    <property type="nucleotide sequence ID" value="NZ_BAAAQM010000056.1"/>
</dbReference>
<dbReference type="EMBL" id="BAAAQM010000056">
    <property type="protein sequence ID" value="GAA1995795.1"/>
    <property type="molecule type" value="Genomic_DNA"/>
</dbReference>
<feature type="region of interest" description="Disordered" evidence="4">
    <location>
        <begin position="1"/>
        <end position="23"/>
    </location>
</feature>
<dbReference type="PANTHER" id="PTHR44688">
    <property type="entry name" value="DNA-BINDING TRANSCRIPTIONAL ACTIVATOR DEVR_DOSR"/>
    <property type="match status" value="1"/>
</dbReference>
<proteinExistence type="predicted"/>
<evidence type="ECO:0000256" key="2">
    <source>
        <dbReference type="ARBA" id="ARBA00023125"/>
    </source>
</evidence>
<dbReference type="Pfam" id="PF00196">
    <property type="entry name" value="GerE"/>
    <property type="match status" value="1"/>
</dbReference>
<feature type="domain" description="HTH luxR-type" evidence="5">
    <location>
        <begin position="197"/>
        <end position="262"/>
    </location>
</feature>
<dbReference type="PRINTS" id="PR00038">
    <property type="entry name" value="HTHLUXR"/>
</dbReference>
<dbReference type="CDD" id="cd06170">
    <property type="entry name" value="LuxR_C_like"/>
    <property type="match status" value="1"/>
</dbReference>
<gene>
    <name evidence="6" type="ORF">GCM10009838_70830</name>
</gene>
<evidence type="ECO:0000256" key="4">
    <source>
        <dbReference type="SAM" id="MobiDB-lite"/>
    </source>
</evidence>
<dbReference type="PANTHER" id="PTHR44688:SF16">
    <property type="entry name" value="DNA-BINDING TRANSCRIPTIONAL ACTIVATOR DEVR_DOSR"/>
    <property type="match status" value="1"/>
</dbReference>